<gene>
    <name evidence="2" type="ORF">JI751_15610</name>
</gene>
<proteinExistence type="predicted"/>
<organism evidence="2 3">
    <name type="scientific">Nocardioides baculatus</name>
    <dbReference type="NCBI Taxonomy" id="2801337"/>
    <lineage>
        <taxon>Bacteria</taxon>
        <taxon>Bacillati</taxon>
        <taxon>Actinomycetota</taxon>
        <taxon>Actinomycetes</taxon>
        <taxon>Propionibacteriales</taxon>
        <taxon>Nocardioidaceae</taxon>
        <taxon>Nocardioides</taxon>
    </lineage>
</organism>
<accession>A0ABS1LEP9</accession>
<feature type="domain" description="PRC-barrel" evidence="1">
    <location>
        <begin position="29"/>
        <end position="94"/>
    </location>
</feature>
<dbReference type="SUPFAM" id="SSF50346">
    <property type="entry name" value="PRC-barrel domain"/>
    <property type="match status" value="1"/>
</dbReference>
<evidence type="ECO:0000259" key="1">
    <source>
        <dbReference type="Pfam" id="PF05239"/>
    </source>
</evidence>
<dbReference type="Pfam" id="PF05239">
    <property type="entry name" value="PRC"/>
    <property type="match status" value="1"/>
</dbReference>
<evidence type="ECO:0000313" key="2">
    <source>
        <dbReference type="EMBL" id="MBL0749046.1"/>
    </source>
</evidence>
<dbReference type="InterPro" id="IPR027275">
    <property type="entry name" value="PRC-brl_dom"/>
</dbReference>
<dbReference type="EMBL" id="JAERSG010000005">
    <property type="protein sequence ID" value="MBL0749046.1"/>
    <property type="molecule type" value="Genomic_DNA"/>
</dbReference>
<comment type="caution">
    <text evidence="2">The sequence shown here is derived from an EMBL/GenBank/DDBJ whole genome shotgun (WGS) entry which is preliminary data.</text>
</comment>
<dbReference type="Gene3D" id="2.30.30.240">
    <property type="entry name" value="PRC-barrel domain"/>
    <property type="match status" value="1"/>
</dbReference>
<keyword evidence="3" id="KW-1185">Reference proteome</keyword>
<reference evidence="2 3" key="1">
    <citation type="submission" date="2021-01" db="EMBL/GenBank/DDBJ databases">
        <title>Genome seq and assembly of Nocardiodes sp. G10.</title>
        <authorList>
            <person name="Chhetri G."/>
        </authorList>
    </citation>
    <scope>NUCLEOTIDE SEQUENCE [LARGE SCALE GENOMIC DNA]</scope>
    <source>
        <strain evidence="2 3">G10</strain>
    </source>
</reference>
<name>A0ABS1LEP9_9ACTN</name>
<protein>
    <submittedName>
        <fullName evidence="2">PRC-barrel domain-containing protein</fullName>
    </submittedName>
</protein>
<dbReference type="RefSeq" id="WP_201938752.1">
    <property type="nucleotide sequence ID" value="NZ_JAERSG010000005.1"/>
</dbReference>
<sequence>MNEEESTMTMVHELVPLGAGAMALADQQDDVRGMPVMDVRDHRVGEVEEILLDPDQRRARLLVVASGGFLGLAQHHRLVPVDAVARVRDAVLLERSDLHVESGFDYDPEPPGPVDYRPVYSYFGYTPYWEDGYPSPYFHDRDR</sequence>
<dbReference type="Proteomes" id="UP000636918">
    <property type="component" value="Unassembled WGS sequence"/>
</dbReference>
<evidence type="ECO:0000313" key="3">
    <source>
        <dbReference type="Proteomes" id="UP000636918"/>
    </source>
</evidence>
<dbReference type="InterPro" id="IPR011033">
    <property type="entry name" value="PRC_barrel-like_sf"/>
</dbReference>